<feature type="region of interest" description="Disordered" evidence="2">
    <location>
        <begin position="837"/>
        <end position="864"/>
    </location>
</feature>
<feature type="compositionally biased region" description="Gly residues" evidence="2">
    <location>
        <begin position="183"/>
        <end position="202"/>
    </location>
</feature>
<dbReference type="OrthoDB" id="546954at2759"/>
<keyword evidence="4" id="KW-1185">Reference proteome</keyword>
<dbReference type="RefSeq" id="XP_042927394.1">
    <property type="nucleotide sequence ID" value="XM_043059760.1"/>
</dbReference>
<feature type="region of interest" description="Disordered" evidence="2">
    <location>
        <begin position="134"/>
        <end position="227"/>
    </location>
</feature>
<evidence type="ECO:0000313" key="3">
    <source>
        <dbReference type="EMBL" id="PNW86972.1"/>
    </source>
</evidence>
<dbReference type="GeneID" id="66052435"/>
<evidence type="ECO:0000313" key="4">
    <source>
        <dbReference type="Proteomes" id="UP000006906"/>
    </source>
</evidence>
<name>A0A2K3E2G4_CHLRE</name>
<feature type="region of interest" description="Disordered" evidence="2">
    <location>
        <begin position="748"/>
        <end position="807"/>
    </location>
</feature>
<feature type="compositionally biased region" description="Gly residues" evidence="2">
    <location>
        <begin position="758"/>
        <end position="771"/>
    </location>
</feature>
<protein>
    <submittedName>
        <fullName evidence="3">Uncharacterized protein</fullName>
    </submittedName>
</protein>
<feature type="compositionally biased region" description="Polar residues" evidence="2">
    <location>
        <begin position="142"/>
        <end position="164"/>
    </location>
</feature>
<keyword evidence="1" id="KW-0175">Coiled coil</keyword>
<reference evidence="3 4" key="1">
    <citation type="journal article" date="2007" name="Science">
        <title>The Chlamydomonas genome reveals the evolution of key animal and plant functions.</title>
        <authorList>
            <person name="Merchant S.S."/>
            <person name="Prochnik S.E."/>
            <person name="Vallon O."/>
            <person name="Harris E.H."/>
            <person name="Karpowicz S.J."/>
            <person name="Witman G.B."/>
            <person name="Terry A."/>
            <person name="Salamov A."/>
            <person name="Fritz-Laylin L.K."/>
            <person name="Marechal-Drouard L."/>
            <person name="Marshall W.F."/>
            <person name="Qu L.H."/>
            <person name="Nelson D.R."/>
            <person name="Sanderfoot A.A."/>
            <person name="Spalding M.H."/>
            <person name="Kapitonov V.V."/>
            <person name="Ren Q."/>
            <person name="Ferris P."/>
            <person name="Lindquist E."/>
            <person name="Shapiro H."/>
            <person name="Lucas S.M."/>
            <person name="Grimwood J."/>
            <person name="Schmutz J."/>
            <person name="Cardol P."/>
            <person name="Cerutti H."/>
            <person name="Chanfreau G."/>
            <person name="Chen C.L."/>
            <person name="Cognat V."/>
            <person name="Croft M.T."/>
            <person name="Dent R."/>
            <person name="Dutcher S."/>
            <person name="Fernandez E."/>
            <person name="Fukuzawa H."/>
            <person name="Gonzalez-Ballester D."/>
            <person name="Gonzalez-Halphen D."/>
            <person name="Hallmann A."/>
            <person name="Hanikenne M."/>
            <person name="Hippler M."/>
            <person name="Inwood W."/>
            <person name="Jabbari K."/>
            <person name="Kalanon M."/>
            <person name="Kuras R."/>
            <person name="Lefebvre P.A."/>
            <person name="Lemaire S.D."/>
            <person name="Lobanov A.V."/>
            <person name="Lohr M."/>
            <person name="Manuell A."/>
            <person name="Meier I."/>
            <person name="Mets L."/>
            <person name="Mittag M."/>
            <person name="Mittelmeier T."/>
            <person name="Moroney J.V."/>
            <person name="Moseley J."/>
            <person name="Napoli C."/>
            <person name="Nedelcu A.M."/>
            <person name="Niyogi K."/>
            <person name="Novoselov S.V."/>
            <person name="Paulsen I.T."/>
            <person name="Pazour G."/>
            <person name="Purton S."/>
            <person name="Ral J.P."/>
            <person name="Riano-Pachon D.M."/>
            <person name="Riekhof W."/>
            <person name="Rymarquis L."/>
            <person name="Schroda M."/>
            <person name="Stern D."/>
            <person name="Umen J."/>
            <person name="Willows R."/>
            <person name="Wilson N."/>
            <person name="Zimmer S.L."/>
            <person name="Allmer J."/>
            <person name="Balk J."/>
            <person name="Bisova K."/>
            <person name="Chen C.J."/>
            <person name="Elias M."/>
            <person name="Gendler K."/>
            <person name="Hauser C."/>
            <person name="Lamb M.R."/>
            <person name="Ledford H."/>
            <person name="Long J.C."/>
            <person name="Minagawa J."/>
            <person name="Page M.D."/>
            <person name="Pan J."/>
            <person name="Pootakham W."/>
            <person name="Roje S."/>
            <person name="Rose A."/>
            <person name="Stahlberg E."/>
            <person name="Terauchi A.M."/>
            <person name="Yang P."/>
            <person name="Ball S."/>
            <person name="Bowler C."/>
            <person name="Dieckmann C.L."/>
            <person name="Gladyshev V.N."/>
            <person name="Green P."/>
            <person name="Jorgensen R."/>
            <person name="Mayfield S."/>
            <person name="Mueller-Roeber B."/>
            <person name="Rajamani S."/>
            <person name="Sayre R.T."/>
            <person name="Brokstein P."/>
            <person name="Dubchak I."/>
            <person name="Goodstein D."/>
            <person name="Hornick L."/>
            <person name="Huang Y.W."/>
            <person name="Jhaveri J."/>
            <person name="Luo Y."/>
            <person name="Martinez D."/>
            <person name="Ngau W.C."/>
            <person name="Otillar B."/>
            <person name="Poliakov A."/>
            <person name="Porter A."/>
            <person name="Szajkowski L."/>
            <person name="Werner G."/>
            <person name="Zhou K."/>
            <person name="Grigoriev I.V."/>
            <person name="Rokhsar D.S."/>
            <person name="Grossman A.R."/>
        </authorList>
    </citation>
    <scope>NUCLEOTIDE SEQUENCE [LARGE SCALE GENOMIC DNA]</scope>
    <source>
        <strain evidence="4">CC-503</strain>
    </source>
</reference>
<dbReference type="KEGG" id="cre:CHLRE_02g103600v5"/>
<feature type="coiled-coil region" evidence="1">
    <location>
        <begin position="622"/>
        <end position="663"/>
    </location>
</feature>
<accession>A0A2K3E2G4</accession>
<dbReference type="STRING" id="3055.A0A2K3E2G4"/>
<feature type="region of interest" description="Disordered" evidence="2">
    <location>
        <begin position="902"/>
        <end position="928"/>
    </location>
</feature>
<evidence type="ECO:0000256" key="2">
    <source>
        <dbReference type="SAM" id="MobiDB-lite"/>
    </source>
</evidence>
<gene>
    <name evidence="3" type="ORF">CHLRE_02g103600v5</name>
</gene>
<sequence>MSGEAPAAPRLSGELAEVLGDIFNDDVHELDGGLGFHEVGHNAAAHDAAGAPVVSLVHMAPGSPMDSLHPCDALHMPGLLEMGGRVSGSGAVPGAPLQHHQGSGMIRMGSGSAGPAGEALGAFPAGMHAAANGLGHSGGGAPQSSMGWAPSHSGSELSQHNSGMSRHDAQPPAGHMQPMASTGAGGGSGGGGGGPAGPGGPAGSAVPRVRHGGTGRSAPPPPPGANWPPLLQVFRGVMRPEVAPLAAAAALRARVTPPLVSPGLYFTEAAAANGALGAGGGGAEKGRGLKRTGSGGTVAVPLAKWYPEAAQDLTALLEGRSSLAGRTAVERITDRCHPCFRNPFTGLSAVPERRKLVAAADLCEGTLLGPYVGEVRSGKMDERLVGGDCSGVEGLKAAFTLTMLDGLQPPQPPPPPPQPGQAANGKLPTKAPEPPAPDSLVVVGDPALCPLAEANAPRFWGYCGARRGGGDKGGGGFCNCAAYEGRTANAVVLNCILKVQLSRVRAAAEAAGEVEALRQGLEALRVAAAAAAPGALSSDPCVYAVVPVVVTSVAIKARQEVLLGSGAEDDETHFSVADQNLRQYQYIRGVMASKKETERQRDVAKWERDEAVRLREEAAARAAESARRADALAAQLAEARAALAEAEGGHERLQQQVRDHSAAATAVAAAAGPRVAALERRVSELVAERDALLAGDTEAAAAAMQRRAAAEVAAQTEALEAARRRLDEQQRLLEQRARALDERERALKERQKRLGPGDADGGGSAGGGGHAAPGVVQPPQKRQRLLGPRAEPRQPASGAGCGAARPTAGMASRLVARALTSARAGAPAAAGAVATAAAAAGPSAGARPAAAAAAGPGPGSWSSRAGDVAVARFTAAARQQEQAVAALVAALSRAEQRAAANVRAAARARAGSGAAQQAQEQNPNAEAG</sequence>
<dbReference type="Gramene" id="PNW86972">
    <property type="protein sequence ID" value="PNW86972"/>
    <property type="gene ID" value="CHLRE_02g103600v5"/>
</dbReference>
<dbReference type="EMBL" id="CM008963">
    <property type="protein sequence ID" value="PNW86972.1"/>
    <property type="molecule type" value="Genomic_DNA"/>
</dbReference>
<dbReference type="AlphaFoldDB" id="A0A2K3E2G4"/>
<dbReference type="InParanoid" id="A0A2K3E2G4"/>
<proteinExistence type="predicted"/>
<feature type="region of interest" description="Disordered" evidence="2">
    <location>
        <begin position="404"/>
        <end position="437"/>
    </location>
</feature>
<dbReference type="Proteomes" id="UP000006906">
    <property type="component" value="Chromosome 2"/>
</dbReference>
<organism evidence="3 4">
    <name type="scientific">Chlamydomonas reinhardtii</name>
    <name type="common">Chlamydomonas smithii</name>
    <dbReference type="NCBI Taxonomy" id="3055"/>
    <lineage>
        <taxon>Eukaryota</taxon>
        <taxon>Viridiplantae</taxon>
        <taxon>Chlorophyta</taxon>
        <taxon>core chlorophytes</taxon>
        <taxon>Chlorophyceae</taxon>
        <taxon>CS clade</taxon>
        <taxon>Chlamydomonadales</taxon>
        <taxon>Chlamydomonadaceae</taxon>
        <taxon>Chlamydomonas</taxon>
    </lineage>
</organism>
<feature type="compositionally biased region" description="Pro residues" evidence="2">
    <location>
        <begin position="409"/>
        <end position="419"/>
    </location>
</feature>
<evidence type="ECO:0000256" key="1">
    <source>
        <dbReference type="SAM" id="Coils"/>
    </source>
</evidence>